<dbReference type="InterPro" id="IPR007016">
    <property type="entry name" value="O-antigen_ligase-rel_domated"/>
</dbReference>
<gene>
    <name evidence="7" type="ORF">A7A78_04190</name>
</gene>
<dbReference type="STRING" id="1385699.A7A78_04190"/>
<evidence type="ECO:0000256" key="5">
    <source>
        <dbReference type="SAM" id="Phobius"/>
    </source>
</evidence>
<name>A0A1A9LEA8_9FLAO</name>
<feature type="transmembrane region" description="Helical" evidence="5">
    <location>
        <begin position="277"/>
        <end position="298"/>
    </location>
</feature>
<keyword evidence="3 5" id="KW-1133">Transmembrane helix</keyword>
<feature type="transmembrane region" description="Helical" evidence="5">
    <location>
        <begin position="146"/>
        <end position="174"/>
    </location>
</feature>
<feature type="transmembrane region" description="Helical" evidence="5">
    <location>
        <begin position="186"/>
        <end position="208"/>
    </location>
</feature>
<evidence type="ECO:0000256" key="2">
    <source>
        <dbReference type="ARBA" id="ARBA00022692"/>
    </source>
</evidence>
<keyword evidence="4 5" id="KW-0472">Membrane</keyword>
<dbReference type="PANTHER" id="PTHR37422:SF13">
    <property type="entry name" value="LIPOPOLYSACCHARIDE BIOSYNTHESIS PROTEIN PA4999-RELATED"/>
    <property type="match status" value="1"/>
</dbReference>
<comment type="subcellular location">
    <subcellularLocation>
        <location evidence="1">Membrane</location>
        <topology evidence="1">Multi-pass membrane protein</topology>
    </subcellularLocation>
</comment>
<accession>A0A1A9LEA8</accession>
<feature type="transmembrane region" description="Helical" evidence="5">
    <location>
        <begin position="305"/>
        <end position="321"/>
    </location>
</feature>
<protein>
    <recommendedName>
        <fullName evidence="6">O-antigen ligase-related domain-containing protein</fullName>
    </recommendedName>
</protein>
<keyword evidence="2 5" id="KW-0812">Transmembrane</keyword>
<evidence type="ECO:0000256" key="1">
    <source>
        <dbReference type="ARBA" id="ARBA00004141"/>
    </source>
</evidence>
<proteinExistence type="predicted"/>
<evidence type="ECO:0000313" key="8">
    <source>
        <dbReference type="Proteomes" id="UP000077552"/>
    </source>
</evidence>
<keyword evidence="8" id="KW-1185">Reference proteome</keyword>
<feature type="transmembrane region" description="Helical" evidence="5">
    <location>
        <begin position="68"/>
        <end position="89"/>
    </location>
</feature>
<dbReference type="InterPro" id="IPR051533">
    <property type="entry name" value="WaaL-like"/>
</dbReference>
<comment type="caution">
    <text evidence="7">The sequence shown here is derived from an EMBL/GenBank/DDBJ whole genome shotgun (WGS) entry which is preliminary data.</text>
</comment>
<feature type="transmembrane region" description="Helical" evidence="5">
    <location>
        <begin position="109"/>
        <end position="134"/>
    </location>
</feature>
<dbReference type="AlphaFoldDB" id="A0A1A9LEA8"/>
<organism evidence="7 8">
    <name type="scientific">Aequorivita soesokkakensis</name>
    <dbReference type="NCBI Taxonomy" id="1385699"/>
    <lineage>
        <taxon>Bacteria</taxon>
        <taxon>Pseudomonadati</taxon>
        <taxon>Bacteroidota</taxon>
        <taxon>Flavobacteriia</taxon>
        <taxon>Flavobacteriales</taxon>
        <taxon>Flavobacteriaceae</taxon>
        <taxon>Aequorivita</taxon>
    </lineage>
</organism>
<dbReference type="Pfam" id="PF04932">
    <property type="entry name" value="Wzy_C"/>
    <property type="match status" value="1"/>
</dbReference>
<dbReference type="GO" id="GO:0016020">
    <property type="term" value="C:membrane"/>
    <property type="evidence" value="ECO:0007669"/>
    <property type="project" value="UniProtKB-SubCell"/>
</dbReference>
<sequence length="352" mass="40857">MKLDNLKRNYRLMVPLVLIFLLALLAALNLPESVGSVFKNLEKYWGLLIIPITIISCPEEYNKEWRNLFMALLWGCIATLAICYGNAIYEMFVGNEPLHYFWRFRHLNHQFTAIADTHPAYLGLFIVVSITYLFMESSYKKWAKIIICFILLLGLIQLASRTAIICTLLMGVILLWSRIKTNWKEIAIGFGVFALIGLLFINTASSFMKERLISFQNIENDQRLSRYKVSYDIFTEYPVFGVGFANKETVRKEKYLENNFITAAEERYNAHNQLLEYLSVNGIIGGIIFLGVFGYLLFMAWRKRQFFFFWALVLFFIANLTESMLVVIKGIEFFAITVSLLIILNKKEKSFS</sequence>
<reference evidence="7 8" key="1">
    <citation type="submission" date="2016-05" db="EMBL/GenBank/DDBJ databases">
        <title>Genome sequencing of Vitellibacter soesokkakensis RSSK-12.</title>
        <authorList>
            <person name="Thevarajoo S."/>
            <person name="Selvaratnam C."/>
            <person name="Goh K.M."/>
            <person name="Chan K.-G."/>
            <person name="Chong C.S."/>
        </authorList>
    </citation>
    <scope>NUCLEOTIDE SEQUENCE [LARGE SCALE GENOMIC DNA]</scope>
    <source>
        <strain evidence="7 8">RSSK-12</strain>
    </source>
</reference>
<dbReference type="EMBL" id="LXIE01000023">
    <property type="protein sequence ID" value="OAD91022.1"/>
    <property type="molecule type" value="Genomic_DNA"/>
</dbReference>
<feature type="domain" description="O-antigen ligase-related" evidence="6">
    <location>
        <begin position="147"/>
        <end position="290"/>
    </location>
</feature>
<feature type="transmembrane region" description="Helical" evidence="5">
    <location>
        <begin position="12"/>
        <end position="31"/>
    </location>
</feature>
<dbReference type="Proteomes" id="UP000077552">
    <property type="component" value="Unassembled WGS sequence"/>
</dbReference>
<feature type="transmembrane region" description="Helical" evidence="5">
    <location>
        <begin position="43"/>
        <end position="61"/>
    </location>
</feature>
<evidence type="ECO:0000256" key="3">
    <source>
        <dbReference type="ARBA" id="ARBA00022989"/>
    </source>
</evidence>
<evidence type="ECO:0000259" key="6">
    <source>
        <dbReference type="Pfam" id="PF04932"/>
    </source>
</evidence>
<evidence type="ECO:0000256" key="4">
    <source>
        <dbReference type="ARBA" id="ARBA00023136"/>
    </source>
</evidence>
<dbReference type="PANTHER" id="PTHR37422">
    <property type="entry name" value="TEICHURONIC ACID BIOSYNTHESIS PROTEIN TUAE"/>
    <property type="match status" value="1"/>
</dbReference>
<evidence type="ECO:0000313" key="7">
    <source>
        <dbReference type="EMBL" id="OAD91022.1"/>
    </source>
</evidence>